<evidence type="ECO:0000256" key="14">
    <source>
        <dbReference type="ARBA" id="ARBA00022908"/>
    </source>
</evidence>
<keyword evidence="25" id="KW-1185">Reference proteome</keyword>
<evidence type="ECO:0000256" key="15">
    <source>
        <dbReference type="ARBA" id="ARBA00022918"/>
    </source>
</evidence>
<evidence type="ECO:0000313" key="25">
    <source>
        <dbReference type="Proteomes" id="UP001149079"/>
    </source>
</evidence>
<evidence type="ECO:0000256" key="3">
    <source>
        <dbReference type="ARBA" id="ARBA00022612"/>
    </source>
</evidence>
<dbReference type="GO" id="GO:0003964">
    <property type="term" value="F:RNA-directed DNA polymerase activity"/>
    <property type="evidence" value="ECO:0007669"/>
    <property type="project" value="UniProtKB-KW"/>
</dbReference>
<evidence type="ECO:0000256" key="20">
    <source>
        <dbReference type="ARBA" id="ARBA00048173"/>
    </source>
</evidence>
<keyword evidence="13" id="KW-0694">RNA-binding</keyword>
<feature type="region of interest" description="Disordered" evidence="22">
    <location>
        <begin position="664"/>
        <end position="690"/>
    </location>
</feature>
<dbReference type="InterPro" id="IPR001584">
    <property type="entry name" value="Integrase_cat-core"/>
</dbReference>
<dbReference type="GO" id="GO:0008233">
    <property type="term" value="F:peptidase activity"/>
    <property type="evidence" value="ECO:0007669"/>
    <property type="project" value="UniProtKB-KW"/>
</dbReference>
<keyword evidence="10" id="KW-0378">Hydrolase</keyword>
<evidence type="ECO:0000256" key="2">
    <source>
        <dbReference type="ARBA" id="ARBA00022578"/>
    </source>
</evidence>
<dbReference type="GO" id="GO:0003887">
    <property type="term" value="F:DNA-directed DNA polymerase activity"/>
    <property type="evidence" value="ECO:0007669"/>
    <property type="project" value="UniProtKB-KW"/>
</dbReference>
<feature type="region of interest" description="Disordered" evidence="22">
    <location>
        <begin position="737"/>
        <end position="788"/>
    </location>
</feature>
<dbReference type="OrthoDB" id="4368647at2759"/>
<dbReference type="InterPro" id="IPR012337">
    <property type="entry name" value="RNaseH-like_sf"/>
</dbReference>
<comment type="catalytic activity">
    <reaction evidence="21">
        <text>DNA(n) + a 2'-deoxyribonucleoside 5'-triphosphate = DNA(n+1) + diphosphate</text>
        <dbReference type="Rhea" id="RHEA:22508"/>
        <dbReference type="Rhea" id="RHEA-COMP:17339"/>
        <dbReference type="Rhea" id="RHEA-COMP:17340"/>
        <dbReference type="ChEBI" id="CHEBI:33019"/>
        <dbReference type="ChEBI" id="CHEBI:61560"/>
        <dbReference type="ChEBI" id="CHEBI:173112"/>
        <dbReference type="EC" id="2.7.7.7"/>
    </reaction>
</comment>
<sequence length="907" mass="101927">MLKSTDAPNDEERKVQVAENWNKLCSLVPPKLNLDGWIMKMQVCYAEAKEVGCQEFEQNERIIIQFLRAVGSTSPEFYGIWMDRIHDPDGRALPDFPDIINRYSQQVGVAAPRYQHRLAHAATFQGREPDANNKRKSTCPYENAEKGFKRATKSKAFKTAYTKALEKFKKDSSSSSSESPASEKKSRTAAFSTYIPKTVISEITRVALNTMQKKDTAKAAKYDIWYYDTGASVHICNDKSLLSAYRPATGSVRVGDTETNILGFGTLKVMPTESIDGIPLALKKVAFAPRFRMNLISADRAEEGGLFYDGLSHSLIESDKTPDIAPIEDFGKLALSSYKAKHQRGSSDLWHRCLGHVGTEVIKHLRDNSSNITVGDADSNDICELCKVTKAHKQISRKPMAYDKPFEALHWDLIHHEPSLAKTRYFSHLIFSDWINRIFEWLVLTDVIRLDIRTIHSDNETALVSTISSEAQARGINFETAPSHQPEQNGYAERYGALITSMARQLTEDAGLPHSLWHEASMAAIYIQNRIPHHALDWKSPSEVLASHLGEKAPHWLQLKPDLSNLRVYGCKAFVRTHNIPRLAKLAPRAEIGYLVGYEASNIWRIWIPAKKRIIRARDVEFDETKFYKGEEEHSPIKLYDDSSKLISTLDDYTSSRIIDDIDIPDITEEPSTEHLPDTSLDPSQTGQGGGMGLIDQPVPIPEEIHTAEDLVDQPVPVQPVPVQPVPVPEETQPAQDLVLGDIPPSPPLEPECVSGPQSDVDDLFPTSPVLGKRSRSPSPSPGLDEKRPRINLTAFYQAFSSNRIMPKKHMVSSIPPPPGDFSQVKSHPFRREFLQAMDVEFLQAMDVEFNKLVQMGTFEPIPSSRIRESHVRDCGDLNQKHCIKHQVLPLKWAYDCKSDEKGIQTP</sequence>
<evidence type="ECO:0000256" key="17">
    <source>
        <dbReference type="ARBA" id="ARBA00023113"/>
    </source>
</evidence>
<evidence type="ECO:0000256" key="7">
    <source>
        <dbReference type="ARBA" id="ARBA00022723"/>
    </source>
</evidence>
<organism evidence="24 25">
    <name type="scientific">Penicillium bovifimosum</name>
    <dbReference type="NCBI Taxonomy" id="126998"/>
    <lineage>
        <taxon>Eukaryota</taxon>
        <taxon>Fungi</taxon>
        <taxon>Dikarya</taxon>
        <taxon>Ascomycota</taxon>
        <taxon>Pezizomycotina</taxon>
        <taxon>Eurotiomycetes</taxon>
        <taxon>Eurotiomycetidae</taxon>
        <taxon>Eurotiales</taxon>
        <taxon>Aspergillaceae</taxon>
        <taxon>Penicillium</taxon>
    </lineage>
</organism>
<comment type="catalytic activity">
    <reaction evidence="20">
        <text>DNA(n) + a 2'-deoxyribonucleoside 5'-triphosphate = DNA(n+1) + diphosphate</text>
        <dbReference type="Rhea" id="RHEA:22508"/>
        <dbReference type="Rhea" id="RHEA-COMP:17339"/>
        <dbReference type="Rhea" id="RHEA-COMP:17340"/>
        <dbReference type="ChEBI" id="CHEBI:33019"/>
        <dbReference type="ChEBI" id="CHEBI:61560"/>
        <dbReference type="ChEBI" id="CHEBI:173112"/>
        <dbReference type="EC" id="2.7.7.49"/>
    </reaction>
</comment>
<evidence type="ECO:0000256" key="16">
    <source>
        <dbReference type="ARBA" id="ARBA00022932"/>
    </source>
</evidence>
<dbReference type="GO" id="GO:0005634">
    <property type="term" value="C:nucleus"/>
    <property type="evidence" value="ECO:0007669"/>
    <property type="project" value="UniProtKB-ARBA"/>
</dbReference>
<dbReference type="AlphaFoldDB" id="A0A9W9L969"/>
<keyword evidence="6" id="KW-0540">Nuclease</keyword>
<dbReference type="GO" id="GO:0004519">
    <property type="term" value="F:endonuclease activity"/>
    <property type="evidence" value="ECO:0007669"/>
    <property type="project" value="UniProtKB-KW"/>
</dbReference>
<dbReference type="InterPro" id="IPR036397">
    <property type="entry name" value="RNaseH_sf"/>
</dbReference>
<evidence type="ECO:0000256" key="19">
    <source>
        <dbReference type="ARBA" id="ARBA00023172"/>
    </source>
</evidence>
<dbReference type="GO" id="GO:0006508">
    <property type="term" value="P:proteolysis"/>
    <property type="evidence" value="ECO:0007669"/>
    <property type="project" value="UniProtKB-KW"/>
</dbReference>
<dbReference type="SUPFAM" id="SSF53098">
    <property type="entry name" value="Ribonuclease H-like"/>
    <property type="match status" value="1"/>
</dbReference>
<keyword evidence="12" id="KW-0460">Magnesium</keyword>
<dbReference type="Pfam" id="PF25597">
    <property type="entry name" value="SH3_retrovirus"/>
    <property type="match status" value="1"/>
</dbReference>
<keyword evidence="4" id="KW-0645">Protease</keyword>
<dbReference type="GO" id="GO:0015074">
    <property type="term" value="P:DNA integration"/>
    <property type="evidence" value="ECO:0007669"/>
    <property type="project" value="UniProtKB-KW"/>
</dbReference>
<keyword evidence="14" id="KW-0229">DNA integration</keyword>
<dbReference type="PANTHER" id="PTHR42648:SF11">
    <property type="entry name" value="TRANSPOSON TY4-P GAG-POL POLYPROTEIN"/>
    <property type="match status" value="1"/>
</dbReference>
<dbReference type="PROSITE" id="PS50994">
    <property type="entry name" value="INTEGRASE"/>
    <property type="match status" value="1"/>
</dbReference>
<accession>A0A9W9L969</accession>
<evidence type="ECO:0000256" key="13">
    <source>
        <dbReference type="ARBA" id="ARBA00022884"/>
    </source>
</evidence>
<keyword evidence="19" id="KW-0233">DNA recombination</keyword>
<evidence type="ECO:0000256" key="5">
    <source>
        <dbReference type="ARBA" id="ARBA00022695"/>
    </source>
</evidence>
<dbReference type="GO" id="GO:0003677">
    <property type="term" value="F:DNA binding"/>
    <property type="evidence" value="ECO:0007669"/>
    <property type="project" value="UniProtKB-KW"/>
</dbReference>
<dbReference type="Pfam" id="PF22936">
    <property type="entry name" value="Pol_BBD"/>
    <property type="match status" value="1"/>
</dbReference>
<dbReference type="Proteomes" id="UP001149079">
    <property type="component" value="Unassembled WGS sequence"/>
</dbReference>
<dbReference type="GeneID" id="81401788"/>
<reference evidence="24" key="2">
    <citation type="journal article" date="2023" name="IMA Fungus">
        <title>Comparative genomic study of the Penicillium genus elucidates a diverse pangenome and 15 lateral gene transfer events.</title>
        <authorList>
            <person name="Petersen C."/>
            <person name="Sorensen T."/>
            <person name="Nielsen M.R."/>
            <person name="Sondergaard T.E."/>
            <person name="Sorensen J.L."/>
            <person name="Fitzpatrick D.A."/>
            <person name="Frisvad J.C."/>
            <person name="Nielsen K.L."/>
        </authorList>
    </citation>
    <scope>NUCLEOTIDE SEQUENCE</scope>
    <source>
        <strain evidence="24">IBT 22155</strain>
    </source>
</reference>
<evidence type="ECO:0000256" key="8">
    <source>
        <dbReference type="ARBA" id="ARBA00022741"/>
    </source>
</evidence>
<dbReference type="GO" id="GO:0006310">
    <property type="term" value="P:DNA recombination"/>
    <property type="evidence" value="ECO:0007669"/>
    <property type="project" value="UniProtKB-KW"/>
</dbReference>
<evidence type="ECO:0000256" key="22">
    <source>
        <dbReference type="SAM" id="MobiDB-lite"/>
    </source>
</evidence>
<keyword evidence="2" id="KW-0815">Transposition</keyword>
<keyword evidence="3" id="KW-1188">Viral release from host cell</keyword>
<evidence type="ECO:0000259" key="23">
    <source>
        <dbReference type="PROSITE" id="PS50994"/>
    </source>
</evidence>
<keyword evidence="17" id="KW-0917">Virion maturation</keyword>
<keyword evidence="16" id="KW-0808">Transferase</keyword>
<protein>
    <recommendedName>
        <fullName evidence="23">Integrase catalytic domain-containing protein</fullName>
    </recommendedName>
</protein>
<evidence type="ECO:0000256" key="18">
    <source>
        <dbReference type="ARBA" id="ARBA00023125"/>
    </source>
</evidence>
<proteinExistence type="predicted"/>
<name>A0A9W9L969_9EURO</name>
<evidence type="ECO:0000256" key="12">
    <source>
        <dbReference type="ARBA" id="ARBA00022842"/>
    </source>
</evidence>
<comment type="function">
    <text evidence="1">The aspartyl protease (PR) mediates the proteolytic cleavages of the Gag and Gag-Pol polyproteins after assembly of the VLP.</text>
</comment>
<dbReference type="InterPro" id="IPR057670">
    <property type="entry name" value="SH3_retrovirus"/>
</dbReference>
<gene>
    <name evidence="24" type="ORF">N7515_001874</name>
</gene>
<keyword evidence="16" id="KW-0239">DNA-directed DNA polymerase</keyword>
<reference evidence="24" key="1">
    <citation type="submission" date="2022-11" db="EMBL/GenBank/DDBJ databases">
        <authorList>
            <person name="Petersen C."/>
        </authorList>
    </citation>
    <scope>NUCLEOTIDE SEQUENCE</scope>
    <source>
        <strain evidence="24">IBT 22155</strain>
    </source>
</reference>
<comment type="caution">
    <text evidence="24">The sequence shown here is derived from an EMBL/GenBank/DDBJ whole genome shotgun (WGS) entry which is preliminary data.</text>
</comment>
<dbReference type="PANTHER" id="PTHR42648">
    <property type="entry name" value="TRANSPOSASE, PUTATIVE-RELATED"/>
    <property type="match status" value="1"/>
</dbReference>
<dbReference type="Gene3D" id="3.30.420.10">
    <property type="entry name" value="Ribonuclease H-like superfamily/Ribonuclease H"/>
    <property type="match status" value="1"/>
</dbReference>
<evidence type="ECO:0000256" key="9">
    <source>
        <dbReference type="ARBA" id="ARBA00022759"/>
    </source>
</evidence>
<dbReference type="EMBL" id="JAPQKL010000002">
    <property type="protein sequence ID" value="KAJ5143087.1"/>
    <property type="molecule type" value="Genomic_DNA"/>
</dbReference>
<feature type="domain" description="Integrase catalytic" evidence="23">
    <location>
        <begin position="453"/>
        <end position="549"/>
    </location>
</feature>
<keyword evidence="8" id="KW-0547">Nucleotide-binding</keyword>
<dbReference type="InterPro" id="IPR039537">
    <property type="entry name" value="Retrotran_Ty1/copia-like"/>
</dbReference>
<dbReference type="RefSeq" id="XP_056524731.1">
    <property type="nucleotide sequence ID" value="XM_056662618.1"/>
</dbReference>
<keyword evidence="15" id="KW-0695">RNA-directed DNA polymerase</keyword>
<dbReference type="InterPro" id="IPR054722">
    <property type="entry name" value="PolX-like_BBD"/>
</dbReference>
<dbReference type="GO" id="GO:0003723">
    <property type="term" value="F:RNA binding"/>
    <property type="evidence" value="ECO:0007669"/>
    <property type="project" value="UniProtKB-KW"/>
</dbReference>
<evidence type="ECO:0000313" key="24">
    <source>
        <dbReference type="EMBL" id="KAJ5143087.1"/>
    </source>
</evidence>
<evidence type="ECO:0000256" key="10">
    <source>
        <dbReference type="ARBA" id="ARBA00022801"/>
    </source>
</evidence>
<dbReference type="GO" id="GO:0032196">
    <property type="term" value="P:transposition"/>
    <property type="evidence" value="ECO:0007669"/>
    <property type="project" value="UniProtKB-KW"/>
</dbReference>
<evidence type="ECO:0000256" key="6">
    <source>
        <dbReference type="ARBA" id="ARBA00022722"/>
    </source>
</evidence>
<keyword evidence="9" id="KW-0255">Endonuclease</keyword>
<evidence type="ECO:0000256" key="11">
    <source>
        <dbReference type="ARBA" id="ARBA00022840"/>
    </source>
</evidence>
<keyword evidence="11" id="KW-0067">ATP-binding</keyword>
<keyword evidence="7" id="KW-0479">Metal-binding</keyword>
<evidence type="ECO:0000256" key="4">
    <source>
        <dbReference type="ARBA" id="ARBA00022670"/>
    </source>
</evidence>
<keyword evidence="5" id="KW-0548">Nucleotidyltransferase</keyword>
<keyword evidence="18" id="KW-0238">DNA-binding</keyword>
<dbReference type="GO" id="GO:0005524">
    <property type="term" value="F:ATP binding"/>
    <property type="evidence" value="ECO:0007669"/>
    <property type="project" value="UniProtKB-KW"/>
</dbReference>
<dbReference type="GO" id="GO:0046872">
    <property type="term" value="F:metal ion binding"/>
    <property type="evidence" value="ECO:0007669"/>
    <property type="project" value="UniProtKB-KW"/>
</dbReference>
<evidence type="ECO:0000256" key="1">
    <source>
        <dbReference type="ARBA" id="ARBA00002180"/>
    </source>
</evidence>
<evidence type="ECO:0000256" key="21">
    <source>
        <dbReference type="ARBA" id="ARBA00049244"/>
    </source>
</evidence>